<evidence type="ECO:0000256" key="1">
    <source>
        <dbReference type="SAM" id="MobiDB-lite"/>
    </source>
</evidence>
<reference evidence="2" key="1">
    <citation type="submission" date="2023-03" db="EMBL/GenBank/DDBJ databases">
        <title>Massive genome expansion in bonnet fungi (Mycena s.s.) driven by repeated elements and novel gene families across ecological guilds.</title>
        <authorList>
            <consortium name="Lawrence Berkeley National Laboratory"/>
            <person name="Harder C.B."/>
            <person name="Miyauchi S."/>
            <person name="Viragh M."/>
            <person name="Kuo A."/>
            <person name="Thoen E."/>
            <person name="Andreopoulos B."/>
            <person name="Lu D."/>
            <person name="Skrede I."/>
            <person name="Drula E."/>
            <person name="Henrissat B."/>
            <person name="Morin E."/>
            <person name="Kohler A."/>
            <person name="Barry K."/>
            <person name="LaButti K."/>
            <person name="Morin E."/>
            <person name="Salamov A."/>
            <person name="Lipzen A."/>
            <person name="Mereny Z."/>
            <person name="Hegedus B."/>
            <person name="Baldrian P."/>
            <person name="Stursova M."/>
            <person name="Weitz H."/>
            <person name="Taylor A."/>
            <person name="Grigoriev I.V."/>
            <person name="Nagy L.G."/>
            <person name="Martin F."/>
            <person name="Kauserud H."/>
        </authorList>
    </citation>
    <scope>NUCLEOTIDE SEQUENCE</scope>
    <source>
        <strain evidence="2">9144</strain>
    </source>
</reference>
<evidence type="ECO:0000313" key="2">
    <source>
        <dbReference type="EMBL" id="KAJ7227427.1"/>
    </source>
</evidence>
<comment type="caution">
    <text evidence="2">The sequence shown here is derived from an EMBL/GenBank/DDBJ whole genome shotgun (WGS) entry which is preliminary data.</text>
</comment>
<feature type="compositionally biased region" description="Polar residues" evidence="1">
    <location>
        <begin position="668"/>
        <end position="681"/>
    </location>
</feature>
<feature type="region of interest" description="Disordered" evidence="1">
    <location>
        <begin position="662"/>
        <end position="681"/>
    </location>
</feature>
<feature type="non-terminal residue" evidence="2">
    <location>
        <position position="740"/>
    </location>
</feature>
<feature type="region of interest" description="Disordered" evidence="1">
    <location>
        <begin position="451"/>
        <end position="478"/>
    </location>
</feature>
<feature type="region of interest" description="Disordered" evidence="1">
    <location>
        <begin position="686"/>
        <end position="740"/>
    </location>
</feature>
<organism evidence="2 3">
    <name type="scientific">Mycena pura</name>
    <dbReference type="NCBI Taxonomy" id="153505"/>
    <lineage>
        <taxon>Eukaryota</taxon>
        <taxon>Fungi</taxon>
        <taxon>Dikarya</taxon>
        <taxon>Basidiomycota</taxon>
        <taxon>Agaricomycotina</taxon>
        <taxon>Agaricomycetes</taxon>
        <taxon>Agaricomycetidae</taxon>
        <taxon>Agaricales</taxon>
        <taxon>Marasmiineae</taxon>
        <taxon>Mycenaceae</taxon>
        <taxon>Mycena</taxon>
    </lineage>
</organism>
<protein>
    <submittedName>
        <fullName evidence="2">Uncharacterized protein</fullName>
    </submittedName>
</protein>
<dbReference type="Proteomes" id="UP001219525">
    <property type="component" value="Unassembled WGS sequence"/>
</dbReference>
<keyword evidence="3" id="KW-1185">Reference proteome</keyword>
<gene>
    <name evidence="2" type="ORF">GGX14DRAFT_511112</name>
</gene>
<feature type="region of interest" description="Disordered" evidence="1">
    <location>
        <begin position="527"/>
        <end position="550"/>
    </location>
</feature>
<proteinExistence type="predicted"/>
<dbReference type="AlphaFoldDB" id="A0AAD6YRZ4"/>
<sequence>MHIFDHLIELHSQPSQQYFSPDEVWSRVEIYCKELLRQKRGFPLYVPGPQINLPADYRRCGVGIGDVGRVTSEGIFDFYFNVYHPADHPINANRVPEDFRPLPRYTSDNVLKLEYESGDYVSSPSVFNSEPVTRCTGNTGAVLALPHGARVEKLENLEALRRYAAENAHSWYRYVNGPDRGRGLENGTLCLVTGCEKTSSWGMASFQHGLPQAQEGFQLCFGPTSGADKYRWRGGTPAHHKHVDPPSTEGAPLNQTTFIHAFTISLGEGPWARLFGDIRIHQLAEYPGHSTKPGSGFVPYSSQGWWSFSFFGGGAAAGGRKHADRNNDHENVSMSEAAPTSKIIHPSRIINEHLVRAAPHASVVITHDDDWRDLLSEGGTQNAAQDASDLLRRISETFDVADEEGVLFLARRSEATPPGTAVMPLPPVGRAIGSVSLGGVHSGHDGPGLSGGSCVALTSPPWSSSGPGPNGSLRQHTQPDSKFMAVDSDRAGSAVHQMSFIFSVSAHGSIFAGRSNTKEHIQLHIESESGTSAVEDRDEGTKENADTETTIEYKCGLNAGRPHERGPKDQRMCEQEEKILESEAAGGLTEPDAAVEAESGVPFPASIPAAVVACTNSLPQSSTPDQDRDYIAEVQQRAHTPDNIHISLDPHDPFEYANLGSPPFPDTPSYNGSCPDSPCSNHSELSFDGEQDSFGLIEDEPAGSISVPDYNPSEYDPPQTSLLMFDDREYVNGPYDPNQI</sequence>
<feature type="compositionally biased region" description="Acidic residues" evidence="1">
    <location>
        <begin position="687"/>
        <end position="701"/>
    </location>
</feature>
<feature type="compositionally biased region" description="Low complexity" evidence="1">
    <location>
        <begin position="459"/>
        <end position="472"/>
    </location>
</feature>
<name>A0AAD6YRZ4_9AGAR</name>
<evidence type="ECO:0000313" key="3">
    <source>
        <dbReference type="Proteomes" id="UP001219525"/>
    </source>
</evidence>
<dbReference type="EMBL" id="JARJCW010000003">
    <property type="protein sequence ID" value="KAJ7227427.1"/>
    <property type="molecule type" value="Genomic_DNA"/>
</dbReference>
<accession>A0AAD6YRZ4</accession>